<reference evidence="13 14" key="1">
    <citation type="submission" date="2016-10" db="EMBL/GenBank/DDBJ databases">
        <title>Genome sequence of the basidiomycete white-rot fungus Trametes pubescens.</title>
        <authorList>
            <person name="Makela M.R."/>
            <person name="Granchi Z."/>
            <person name="Peng M."/>
            <person name="De Vries R.P."/>
            <person name="Grigoriev I."/>
            <person name="Riley R."/>
            <person name="Hilden K."/>
        </authorList>
    </citation>
    <scope>NUCLEOTIDE SEQUENCE [LARGE SCALE GENOMIC DNA]</scope>
    <source>
        <strain evidence="13 14">FBCC735</strain>
    </source>
</reference>
<dbReference type="GO" id="GO:0004674">
    <property type="term" value="F:protein serine/threonine kinase activity"/>
    <property type="evidence" value="ECO:0007669"/>
    <property type="project" value="UniProtKB-KW"/>
</dbReference>
<evidence type="ECO:0000256" key="9">
    <source>
        <dbReference type="ARBA" id="ARBA00048679"/>
    </source>
</evidence>
<evidence type="ECO:0000256" key="2">
    <source>
        <dbReference type="ARBA" id="ARBA00012513"/>
    </source>
</evidence>
<feature type="compositionally biased region" description="Low complexity" evidence="11">
    <location>
        <begin position="441"/>
        <end position="456"/>
    </location>
</feature>
<evidence type="ECO:0000259" key="12">
    <source>
        <dbReference type="PROSITE" id="PS50011"/>
    </source>
</evidence>
<feature type="region of interest" description="Disordered" evidence="11">
    <location>
        <begin position="430"/>
        <end position="456"/>
    </location>
</feature>
<keyword evidence="14" id="KW-1185">Reference proteome</keyword>
<feature type="region of interest" description="Disordered" evidence="11">
    <location>
        <begin position="313"/>
        <end position="372"/>
    </location>
</feature>
<feature type="binding site" evidence="10">
    <location>
        <position position="92"/>
    </location>
    <ligand>
        <name>ATP</name>
        <dbReference type="ChEBI" id="CHEBI:30616"/>
    </ligand>
</feature>
<evidence type="ECO:0000256" key="3">
    <source>
        <dbReference type="ARBA" id="ARBA00022527"/>
    </source>
</evidence>
<dbReference type="SUPFAM" id="SSF56112">
    <property type="entry name" value="Protein kinase-like (PK-like)"/>
    <property type="match status" value="1"/>
</dbReference>
<dbReference type="InterPro" id="IPR017441">
    <property type="entry name" value="Protein_kinase_ATP_BS"/>
</dbReference>
<evidence type="ECO:0000256" key="7">
    <source>
        <dbReference type="ARBA" id="ARBA00022840"/>
    </source>
</evidence>
<dbReference type="CDD" id="cd05581">
    <property type="entry name" value="STKc_PDK1"/>
    <property type="match status" value="1"/>
</dbReference>
<dbReference type="STRING" id="154538.A0A1M2VZW7"/>
<keyword evidence="5 10" id="KW-0547">Nucleotide-binding</keyword>
<organism evidence="13 14">
    <name type="scientific">Trametes pubescens</name>
    <name type="common">White-rot fungus</name>
    <dbReference type="NCBI Taxonomy" id="154538"/>
    <lineage>
        <taxon>Eukaryota</taxon>
        <taxon>Fungi</taxon>
        <taxon>Dikarya</taxon>
        <taxon>Basidiomycota</taxon>
        <taxon>Agaricomycotina</taxon>
        <taxon>Agaricomycetes</taxon>
        <taxon>Polyporales</taxon>
        <taxon>Polyporaceae</taxon>
        <taxon>Trametes</taxon>
    </lineage>
</organism>
<dbReference type="PROSITE" id="PS50011">
    <property type="entry name" value="PROTEIN_KINASE_DOM"/>
    <property type="match status" value="1"/>
</dbReference>
<evidence type="ECO:0000256" key="11">
    <source>
        <dbReference type="SAM" id="MobiDB-lite"/>
    </source>
</evidence>
<gene>
    <name evidence="13" type="ORF">TRAPUB_10316</name>
</gene>
<evidence type="ECO:0000256" key="10">
    <source>
        <dbReference type="PROSITE-ProRule" id="PRU10141"/>
    </source>
</evidence>
<dbReference type="SMART" id="SM00220">
    <property type="entry name" value="S_TKc"/>
    <property type="match status" value="1"/>
</dbReference>
<dbReference type="InterPro" id="IPR050236">
    <property type="entry name" value="Ser_Thr_kinase_AGC"/>
</dbReference>
<evidence type="ECO:0000256" key="4">
    <source>
        <dbReference type="ARBA" id="ARBA00022679"/>
    </source>
</evidence>
<comment type="similarity">
    <text evidence="1">Belongs to the protein kinase superfamily. AGC Ser/Thr protein kinase family. PDPK1 subfamily.</text>
</comment>
<dbReference type="GO" id="GO:0005524">
    <property type="term" value="F:ATP binding"/>
    <property type="evidence" value="ECO:0007669"/>
    <property type="project" value="UniProtKB-UniRule"/>
</dbReference>
<proteinExistence type="inferred from homology"/>
<dbReference type="FunFam" id="1.10.510.10:FF:000571">
    <property type="entry name" value="Maternal embryonic leucine zipper kinase"/>
    <property type="match status" value="1"/>
</dbReference>
<keyword evidence="3" id="KW-0723">Serine/threonine-protein kinase</keyword>
<dbReference type="PROSITE" id="PS00107">
    <property type="entry name" value="PROTEIN_KINASE_ATP"/>
    <property type="match status" value="1"/>
</dbReference>
<dbReference type="InterPro" id="IPR039046">
    <property type="entry name" value="PDPK1"/>
</dbReference>
<keyword evidence="7 10" id="KW-0067">ATP-binding</keyword>
<evidence type="ECO:0000256" key="6">
    <source>
        <dbReference type="ARBA" id="ARBA00022777"/>
    </source>
</evidence>
<comment type="catalytic activity">
    <reaction evidence="8">
        <text>L-threonyl-[protein] + ATP = O-phospho-L-threonyl-[protein] + ADP + H(+)</text>
        <dbReference type="Rhea" id="RHEA:46608"/>
        <dbReference type="Rhea" id="RHEA-COMP:11060"/>
        <dbReference type="Rhea" id="RHEA-COMP:11605"/>
        <dbReference type="ChEBI" id="CHEBI:15378"/>
        <dbReference type="ChEBI" id="CHEBI:30013"/>
        <dbReference type="ChEBI" id="CHEBI:30616"/>
        <dbReference type="ChEBI" id="CHEBI:61977"/>
        <dbReference type="ChEBI" id="CHEBI:456216"/>
        <dbReference type="EC" id="2.7.11.1"/>
    </reaction>
</comment>
<feature type="compositionally biased region" description="Polar residues" evidence="11">
    <location>
        <begin position="328"/>
        <end position="342"/>
    </location>
</feature>
<feature type="region of interest" description="Disordered" evidence="11">
    <location>
        <begin position="21"/>
        <end position="61"/>
    </location>
</feature>
<dbReference type="InterPro" id="IPR011009">
    <property type="entry name" value="Kinase-like_dom_sf"/>
</dbReference>
<dbReference type="Pfam" id="PF00069">
    <property type="entry name" value="Pkinase"/>
    <property type="match status" value="1"/>
</dbReference>
<name>A0A1M2VZW7_TRAPU</name>
<evidence type="ECO:0000256" key="1">
    <source>
        <dbReference type="ARBA" id="ARBA00010006"/>
    </source>
</evidence>
<dbReference type="PANTHER" id="PTHR24356">
    <property type="entry name" value="SERINE/THREONINE-PROTEIN KINASE"/>
    <property type="match status" value="1"/>
</dbReference>
<dbReference type="EC" id="2.7.11.1" evidence="2"/>
<feature type="compositionally biased region" description="Low complexity" evidence="11">
    <location>
        <begin position="25"/>
        <end position="60"/>
    </location>
</feature>
<comment type="caution">
    <text evidence="13">The sequence shown here is derived from an EMBL/GenBank/DDBJ whole genome shotgun (WGS) entry which is preliminary data.</text>
</comment>
<accession>A0A1M2VZW7</accession>
<comment type="catalytic activity">
    <reaction evidence="9">
        <text>L-seryl-[protein] + ATP = O-phospho-L-seryl-[protein] + ADP + H(+)</text>
        <dbReference type="Rhea" id="RHEA:17989"/>
        <dbReference type="Rhea" id="RHEA-COMP:9863"/>
        <dbReference type="Rhea" id="RHEA-COMP:11604"/>
        <dbReference type="ChEBI" id="CHEBI:15378"/>
        <dbReference type="ChEBI" id="CHEBI:29999"/>
        <dbReference type="ChEBI" id="CHEBI:30616"/>
        <dbReference type="ChEBI" id="CHEBI:83421"/>
        <dbReference type="ChEBI" id="CHEBI:456216"/>
        <dbReference type="EC" id="2.7.11.1"/>
    </reaction>
</comment>
<dbReference type="InterPro" id="IPR008271">
    <property type="entry name" value="Ser/Thr_kinase_AS"/>
</dbReference>
<dbReference type="InterPro" id="IPR000719">
    <property type="entry name" value="Prot_kinase_dom"/>
</dbReference>
<evidence type="ECO:0000313" key="14">
    <source>
        <dbReference type="Proteomes" id="UP000184267"/>
    </source>
</evidence>
<dbReference type="OMA" id="CARWYTA"/>
<dbReference type="Gene3D" id="1.10.510.10">
    <property type="entry name" value="Transferase(Phosphotransferase) domain 1"/>
    <property type="match status" value="1"/>
</dbReference>
<protein>
    <recommendedName>
        <fullName evidence="2">non-specific serine/threonine protein kinase</fullName>
        <ecNumber evidence="2">2.7.11.1</ecNumber>
    </recommendedName>
</protein>
<dbReference type="AlphaFoldDB" id="A0A1M2VZW7"/>
<dbReference type="Proteomes" id="UP000184267">
    <property type="component" value="Unassembled WGS sequence"/>
</dbReference>
<evidence type="ECO:0000256" key="5">
    <source>
        <dbReference type="ARBA" id="ARBA00022741"/>
    </source>
</evidence>
<dbReference type="EMBL" id="MNAD01000423">
    <property type="protein sequence ID" value="OJT13161.1"/>
    <property type="molecule type" value="Genomic_DNA"/>
</dbReference>
<dbReference type="Gene3D" id="3.30.200.20">
    <property type="entry name" value="Phosphorylase Kinase, domain 1"/>
    <property type="match status" value="1"/>
</dbReference>
<keyword evidence="6 13" id="KW-0418">Kinase</keyword>
<dbReference type="OrthoDB" id="347657at2759"/>
<dbReference type="GO" id="GO:0035556">
    <property type="term" value="P:intracellular signal transduction"/>
    <property type="evidence" value="ECO:0007669"/>
    <property type="project" value="TreeGrafter"/>
</dbReference>
<keyword evidence="4" id="KW-0808">Transferase</keyword>
<dbReference type="PROSITE" id="PS00108">
    <property type="entry name" value="PROTEIN_KINASE_ST"/>
    <property type="match status" value="1"/>
</dbReference>
<evidence type="ECO:0000256" key="8">
    <source>
        <dbReference type="ARBA" id="ARBA00047899"/>
    </source>
</evidence>
<sequence>MAAPPAWAYVDFRNDESRNQAVDCSAATAPLTSPAADSSPAPYASAPSPSSSKPPSMTTPNDFKFLRELGSGSWSTVMEATQVMTGKRYALKILSKAQLIKLKKVKYATVEKDTLAKLSNGHPGIIRMHAAFQDETSLYFVLDLADNGDLADLVKKHGSLSLPCARWYTAQIVDAVLWMHSKGVVHRDLKPENVLLDSEFRVKLTDFGSAYNAPDGDLSPRASSFVGSAAYVSPELLNRESKTTSSSSDIWAIGCTLYFLVAGMPAFAAINDYQSFRKIEVLDYMFPDGFYDTAKDFVQRLLVLDPADRLGVEPKSSPSELRHHPLFSPQSPEENPSTSPISWDTLWTDPPPVIETGIAAPTQPHGPGDDEDVWESMVQEFSLVNLRSPGPLDVDGDPLSPNGLLMPSSTSTPVDVPPDAVPSVVVETVSPPPAPGVGSLAADPSEAPASEEAPAADPVFKDRDWSAVLEPGETLRRVAGVRTQLRKGLLKQSRPCALLLTSGPRVVCVVVDEKDGAAPVRAGDVKRSFVFARAGGELNGAGLKKTDKNTITGCRATDDGRRLVLETAEKEYTYDFTDQATLDRWAQDINAFVAPS</sequence>
<dbReference type="PANTHER" id="PTHR24356:SF163">
    <property type="entry name" value="3-PHOSPHOINOSITIDE-DEPENDENT PROTEIN KINASE 1-RELATED"/>
    <property type="match status" value="1"/>
</dbReference>
<evidence type="ECO:0000313" key="13">
    <source>
        <dbReference type="EMBL" id="OJT13161.1"/>
    </source>
</evidence>
<feature type="domain" description="Protein kinase" evidence="12">
    <location>
        <begin position="63"/>
        <end position="327"/>
    </location>
</feature>